<protein>
    <submittedName>
        <fullName evidence="2">Uncharacterized protein</fullName>
    </submittedName>
</protein>
<gene>
    <name evidence="2" type="ORF">NQ317_018165</name>
</gene>
<evidence type="ECO:0000313" key="3">
    <source>
        <dbReference type="Proteomes" id="UP001162164"/>
    </source>
</evidence>
<proteinExistence type="predicted"/>
<sequence length="108" mass="12479">MTDMNLENLRGENEIKPFPSESDTITERALCKSDTGHPIDFIPDRREIPQVGFLFTKENANSRLRKAFDVMCVLLLLPMYHPQIESFFNRRSIKEEEHGEEHGDSSLA</sequence>
<accession>A0ABQ9J9S0</accession>
<name>A0ABQ9J9S0_9CUCU</name>
<evidence type="ECO:0000256" key="1">
    <source>
        <dbReference type="SAM" id="MobiDB-lite"/>
    </source>
</evidence>
<dbReference type="Proteomes" id="UP001162164">
    <property type="component" value="Unassembled WGS sequence"/>
</dbReference>
<evidence type="ECO:0000313" key="2">
    <source>
        <dbReference type="EMBL" id="KAJ8974654.1"/>
    </source>
</evidence>
<keyword evidence="3" id="KW-1185">Reference proteome</keyword>
<organism evidence="2 3">
    <name type="scientific">Molorchus minor</name>
    <dbReference type="NCBI Taxonomy" id="1323400"/>
    <lineage>
        <taxon>Eukaryota</taxon>
        <taxon>Metazoa</taxon>
        <taxon>Ecdysozoa</taxon>
        <taxon>Arthropoda</taxon>
        <taxon>Hexapoda</taxon>
        <taxon>Insecta</taxon>
        <taxon>Pterygota</taxon>
        <taxon>Neoptera</taxon>
        <taxon>Endopterygota</taxon>
        <taxon>Coleoptera</taxon>
        <taxon>Polyphaga</taxon>
        <taxon>Cucujiformia</taxon>
        <taxon>Chrysomeloidea</taxon>
        <taxon>Cerambycidae</taxon>
        <taxon>Lamiinae</taxon>
        <taxon>Monochamini</taxon>
        <taxon>Molorchus</taxon>
    </lineage>
</organism>
<comment type="caution">
    <text evidence="2">The sequence shown here is derived from an EMBL/GenBank/DDBJ whole genome shotgun (WGS) entry which is preliminary data.</text>
</comment>
<dbReference type="EMBL" id="JAPWTJ010000954">
    <property type="protein sequence ID" value="KAJ8974654.1"/>
    <property type="molecule type" value="Genomic_DNA"/>
</dbReference>
<reference evidence="2" key="1">
    <citation type="journal article" date="2023" name="Insect Mol. Biol.">
        <title>Genome sequencing provides insights into the evolution of gene families encoding plant cell wall-degrading enzymes in longhorned beetles.</title>
        <authorList>
            <person name="Shin N.R."/>
            <person name="Okamura Y."/>
            <person name="Kirsch R."/>
            <person name="Pauchet Y."/>
        </authorList>
    </citation>
    <scope>NUCLEOTIDE SEQUENCE</scope>
    <source>
        <strain evidence="2">MMC_N1</strain>
    </source>
</reference>
<feature type="region of interest" description="Disordered" evidence="1">
    <location>
        <begin position="1"/>
        <end position="24"/>
    </location>
</feature>